<proteinExistence type="predicted"/>
<dbReference type="OrthoDB" id="1748554at2759"/>
<protein>
    <submittedName>
        <fullName evidence="2">Zf-RVT domain-containing protein</fullName>
    </submittedName>
</protein>
<keyword evidence="3" id="KW-1185">Reference proteome</keyword>
<comment type="caution">
    <text evidence="2">The sequence shown here is derived from an EMBL/GenBank/DDBJ whole genome shotgun (WGS) entry which is preliminary data.</text>
</comment>
<dbReference type="InParanoid" id="A0A1Q3DKM6"/>
<feature type="domain" description="Reverse transcriptase zinc-binding" evidence="1">
    <location>
        <begin position="85"/>
        <end position="169"/>
    </location>
</feature>
<dbReference type="Pfam" id="PF13966">
    <property type="entry name" value="zf-RVT"/>
    <property type="match status" value="1"/>
</dbReference>
<feature type="non-terminal residue" evidence="2">
    <location>
        <position position="1"/>
    </location>
</feature>
<dbReference type="AlphaFoldDB" id="A0A1Q3DKM6"/>
<dbReference type="InterPro" id="IPR026960">
    <property type="entry name" value="RVT-Znf"/>
</dbReference>
<dbReference type="EMBL" id="BDDD01014465">
    <property type="protein sequence ID" value="GAV93077.1"/>
    <property type="molecule type" value="Genomic_DNA"/>
</dbReference>
<reference evidence="3" key="1">
    <citation type="submission" date="2016-04" db="EMBL/GenBank/DDBJ databases">
        <title>Cephalotus genome sequencing.</title>
        <authorList>
            <person name="Fukushima K."/>
            <person name="Hasebe M."/>
            <person name="Fang X."/>
        </authorList>
    </citation>
    <scope>NUCLEOTIDE SEQUENCE [LARGE SCALE GENOMIC DNA]</scope>
    <source>
        <strain evidence="3">cv. St1</strain>
    </source>
</reference>
<sequence length="282" mass="32563">IGRESTWSLWYEPWFQNTSLVSRLGHRVIYESGLPRNATLAMVISDSTWSWPANVRQLRDISLACVGIPIGPSDSLDWKFKGRSFSFKEAWEVIRVHHPAAPWAKTVWFPGAIPRHSFCLWLTFHKAHSTLDNLLRLGIVQTSQCPFNCGHDESINHLFFECSFTKAVWDKVLKLNNCPTPTTWNWESTARWALGRTKGKQFHRWMRRIGLAASIYHCWRERNNRIFRQSVASPSRVEERICFDVGSKAAFCRNILDSPTNRAIADNWNIDGNIFKSTELGL</sequence>
<evidence type="ECO:0000313" key="2">
    <source>
        <dbReference type="EMBL" id="GAV93077.1"/>
    </source>
</evidence>
<gene>
    <name evidence="2" type="ORF">CFOL_v3_36455</name>
</gene>
<dbReference type="PANTHER" id="PTHR33116:SF84">
    <property type="entry name" value="RNA-DIRECTED DNA POLYMERASE"/>
    <property type="match status" value="1"/>
</dbReference>
<dbReference type="PANTHER" id="PTHR33116">
    <property type="entry name" value="REVERSE TRANSCRIPTASE ZINC-BINDING DOMAIN-CONTAINING PROTEIN-RELATED-RELATED"/>
    <property type="match status" value="1"/>
</dbReference>
<organism evidence="2 3">
    <name type="scientific">Cephalotus follicularis</name>
    <name type="common">Albany pitcher plant</name>
    <dbReference type="NCBI Taxonomy" id="3775"/>
    <lineage>
        <taxon>Eukaryota</taxon>
        <taxon>Viridiplantae</taxon>
        <taxon>Streptophyta</taxon>
        <taxon>Embryophyta</taxon>
        <taxon>Tracheophyta</taxon>
        <taxon>Spermatophyta</taxon>
        <taxon>Magnoliopsida</taxon>
        <taxon>eudicotyledons</taxon>
        <taxon>Gunneridae</taxon>
        <taxon>Pentapetalae</taxon>
        <taxon>rosids</taxon>
        <taxon>fabids</taxon>
        <taxon>Oxalidales</taxon>
        <taxon>Cephalotaceae</taxon>
        <taxon>Cephalotus</taxon>
    </lineage>
</organism>
<name>A0A1Q3DKM6_CEPFO</name>
<evidence type="ECO:0000259" key="1">
    <source>
        <dbReference type="Pfam" id="PF13966"/>
    </source>
</evidence>
<accession>A0A1Q3DKM6</accession>
<evidence type="ECO:0000313" key="3">
    <source>
        <dbReference type="Proteomes" id="UP000187406"/>
    </source>
</evidence>
<dbReference type="Proteomes" id="UP000187406">
    <property type="component" value="Unassembled WGS sequence"/>
</dbReference>